<dbReference type="Pfam" id="PF07927">
    <property type="entry name" value="HicA_toxin"/>
    <property type="match status" value="1"/>
</dbReference>
<accession>A0A2D2CY53</accession>
<reference evidence="2" key="1">
    <citation type="submission" date="2017-10" db="EMBL/GenBank/DDBJ databases">
        <title>Completed PacBio SMRT sequence of Methylosinus trichosporium OB3b reveals presence of a third large plasmid.</title>
        <authorList>
            <person name="Charles T.C."/>
            <person name="Lynch M.D.J."/>
            <person name="Heil J.R."/>
            <person name="Cheng J."/>
        </authorList>
    </citation>
    <scope>NUCLEOTIDE SEQUENCE [LARGE SCALE GENOMIC DNA]</scope>
    <source>
        <strain evidence="2">OB3b</strain>
    </source>
</reference>
<proteinExistence type="predicted"/>
<dbReference type="RefSeq" id="WP_003611383.1">
    <property type="nucleotide sequence ID" value="NZ_ADVE02000001.1"/>
</dbReference>
<dbReference type="AlphaFoldDB" id="A0A2D2CY53"/>
<dbReference type="GO" id="GO:0003729">
    <property type="term" value="F:mRNA binding"/>
    <property type="evidence" value="ECO:0007669"/>
    <property type="project" value="InterPro"/>
</dbReference>
<sequence>MNAKHRRTLEAIFARPVPSDIRWTDIESLLIALGAERSEGRGSRVRFLLAGAEAVFHRPHPQPETDKGAVAAVRRFLESAGVTP</sequence>
<organism evidence="1 2">
    <name type="scientific">Methylosinus trichosporium (strain ATCC 35070 / NCIMB 11131 / UNIQEM 75 / OB3b)</name>
    <dbReference type="NCBI Taxonomy" id="595536"/>
    <lineage>
        <taxon>Bacteria</taxon>
        <taxon>Pseudomonadati</taxon>
        <taxon>Pseudomonadota</taxon>
        <taxon>Alphaproteobacteria</taxon>
        <taxon>Hyphomicrobiales</taxon>
        <taxon>Methylocystaceae</taxon>
        <taxon>Methylosinus</taxon>
    </lineage>
</organism>
<name>A0A2D2CY53_METT3</name>
<keyword evidence="2" id="KW-1185">Reference proteome</keyword>
<dbReference type="InterPro" id="IPR012933">
    <property type="entry name" value="HicA_mRNA_interferase"/>
</dbReference>
<evidence type="ECO:0000313" key="2">
    <source>
        <dbReference type="Proteomes" id="UP000230709"/>
    </source>
</evidence>
<dbReference type="KEGG" id="mtw:CQW49_06465"/>
<dbReference type="Proteomes" id="UP000230709">
    <property type="component" value="Chromosome"/>
</dbReference>
<protein>
    <submittedName>
        <fullName evidence="1">Type II toxin-antitoxin system HicA family toxin</fullName>
    </submittedName>
</protein>
<dbReference type="STRING" id="595536.GCA_000178815_03865"/>
<evidence type="ECO:0000313" key="1">
    <source>
        <dbReference type="EMBL" id="ATQ67569.1"/>
    </source>
</evidence>
<dbReference type="EMBL" id="CP023737">
    <property type="protein sequence ID" value="ATQ67569.1"/>
    <property type="molecule type" value="Genomic_DNA"/>
</dbReference>
<gene>
    <name evidence="1" type="ORF">CQW49_06465</name>
</gene>